<keyword evidence="7" id="KW-0812">Transmembrane</keyword>
<dbReference type="InterPro" id="IPR011006">
    <property type="entry name" value="CheY-like_superfamily"/>
</dbReference>
<dbReference type="RefSeq" id="WP_225675435.1">
    <property type="nucleotide sequence ID" value="NZ_JAEDAH010000078.1"/>
</dbReference>
<proteinExistence type="predicted"/>
<comment type="catalytic activity">
    <reaction evidence="1">
        <text>ATP + protein L-histidine = ADP + protein N-phospho-L-histidine.</text>
        <dbReference type="EC" id="2.7.13.3"/>
    </reaction>
</comment>
<feature type="transmembrane region" description="Helical" evidence="7">
    <location>
        <begin position="320"/>
        <end position="338"/>
    </location>
</feature>
<dbReference type="Pfam" id="PF00072">
    <property type="entry name" value="Response_reg"/>
    <property type="match status" value="1"/>
</dbReference>
<evidence type="ECO:0000256" key="6">
    <source>
        <dbReference type="PROSITE-ProRule" id="PRU00169"/>
    </source>
</evidence>
<dbReference type="InterPro" id="IPR003594">
    <property type="entry name" value="HATPase_dom"/>
</dbReference>
<accession>A0ABS7ZTH3</accession>
<dbReference type="Gene3D" id="1.10.287.130">
    <property type="match status" value="1"/>
</dbReference>
<dbReference type="SMART" id="SM00448">
    <property type="entry name" value="REC"/>
    <property type="match status" value="1"/>
</dbReference>
<comment type="caution">
    <text evidence="10">The sequence shown here is derived from an EMBL/GenBank/DDBJ whole genome shotgun (WGS) entry which is preliminary data.</text>
</comment>
<evidence type="ECO:0000259" key="8">
    <source>
        <dbReference type="PROSITE" id="PS50109"/>
    </source>
</evidence>
<dbReference type="Pfam" id="PF02518">
    <property type="entry name" value="HATPase_c"/>
    <property type="match status" value="1"/>
</dbReference>
<dbReference type="SUPFAM" id="SSF55874">
    <property type="entry name" value="ATPase domain of HSP90 chaperone/DNA topoisomerase II/histidine kinase"/>
    <property type="match status" value="1"/>
</dbReference>
<evidence type="ECO:0000256" key="1">
    <source>
        <dbReference type="ARBA" id="ARBA00000085"/>
    </source>
</evidence>
<organism evidence="10 11">
    <name type="scientific">Thalassolituus marinus</name>
    <dbReference type="NCBI Taxonomy" id="671053"/>
    <lineage>
        <taxon>Bacteria</taxon>
        <taxon>Pseudomonadati</taxon>
        <taxon>Pseudomonadota</taxon>
        <taxon>Gammaproteobacteria</taxon>
        <taxon>Oceanospirillales</taxon>
        <taxon>Oceanospirillaceae</taxon>
        <taxon>Thalassolituus</taxon>
    </lineage>
</organism>
<reference evidence="10 11" key="1">
    <citation type="submission" date="2020-12" db="EMBL/GenBank/DDBJ databases">
        <title>Novel Thalassolituus-related marine hydrocarbonoclastic bacteria mediated algae-derived hydrocarbons mineralization in twilight zone of the northern South China Sea.</title>
        <authorList>
            <person name="Dong C."/>
        </authorList>
    </citation>
    <scope>NUCLEOTIDE SEQUENCE [LARGE SCALE GENOMIC DNA]</scope>
    <source>
        <strain evidence="10 11">IMCC1826</strain>
    </source>
</reference>
<dbReference type="InterPro" id="IPR036890">
    <property type="entry name" value="HATPase_C_sf"/>
</dbReference>
<dbReference type="CDD" id="cd17546">
    <property type="entry name" value="REC_hyHK_CKI1_RcsC-like"/>
    <property type="match status" value="1"/>
</dbReference>
<dbReference type="PROSITE" id="PS50109">
    <property type="entry name" value="HIS_KIN"/>
    <property type="match status" value="1"/>
</dbReference>
<keyword evidence="11" id="KW-1185">Reference proteome</keyword>
<dbReference type="Pfam" id="PF00512">
    <property type="entry name" value="HisKA"/>
    <property type="match status" value="1"/>
</dbReference>
<dbReference type="Pfam" id="PF07695">
    <property type="entry name" value="7TMR-DISM_7TM"/>
    <property type="match status" value="1"/>
</dbReference>
<dbReference type="SUPFAM" id="SSF47384">
    <property type="entry name" value="Homodimeric domain of signal transducing histidine kinase"/>
    <property type="match status" value="1"/>
</dbReference>
<keyword evidence="5" id="KW-0418">Kinase</keyword>
<dbReference type="SMART" id="SM00388">
    <property type="entry name" value="HisKA"/>
    <property type="match status" value="1"/>
</dbReference>
<feature type="transmembrane region" description="Helical" evidence="7">
    <location>
        <begin position="195"/>
        <end position="214"/>
    </location>
</feature>
<keyword evidence="4" id="KW-0808">Transferase</keyword>
<dbReference type="EC" id="2.7.13.3" evidence="2"/>
<dbReference type="PANTHER" id="PTHR43047">
    <property type="entry name" value="TWO-COMPONENT HISTIDINE PROTEIN KINASE"/>
    <property type="match status" value="1"/>
</dbReference>
<dbReference type="InterPro" id="IPR011623">
    <property type="entry name" value="7TMR_DISM_rcpt_extracell_dom1"/>
</dbReference>
<dbReference type="InterPro" id="IPR036097">
    <property type="entry name" value="HisK_dim/P_sf"/>
</dbReference>
<dbReference type="InterPro" id="IPR005467">
    <property type="entry name" value="His_kinase_dom"/>
</dbReference>
<protein>
    <recommendedName>
        <fullName evidence="2">histidine kinase</fullName>
        <ecNumber evidence="2">2.7.13.3</ecNumber>
    </recommendedName>
</protein>
<dbReference type="InterPro" id="IPR003661">
    <property type="entry name" value="HisK_dim/P_dom"/>
</dbReference>
<evidence type="ECO:0000256" key="3">
    <source>
        <dbReference type="ARBA" id="ARBA00022553"/>
    </source>
</evidence>
<feature type="transmembrane region" description="Helical" evidence="7">
    <location>
        <begin position="294"/>
        <end position="314"/>
    </location>
</feature>
<evidence type="ECO:0000256" key="2">
    <source>
        <dbReference type="ARBA" id="ARBA00012438"/>
    </source>
</evidence>
<dbReference type="InterPro" id="IPR004358">
    <property type="entry name" value="Sig_transdc_His_kin-like_C"/>
</dbReference>
<evidence type="ECO:0000259" key="9">
    <source>
        <dbReference type="PROSITE" id="PS50110"/>
    </source>
</evidence>
<keyword evidence="7" id="KW-0472">Membrane</keyword>
<evidence type="ECO:0000256" key="4">
    <source>
        <dbReference type="ARBA" id="ARBA00022679"/>
    </source>
</evidence>
<dbReference type="Gene3D" id="3.30.565.10">
    <property type="entry name" value="Histidine kinase-like ATPase, C-terminal domain"/>
    <property type="match status" value="1"/>
</dbReference>
<dbReference type="Gene3D" id="3.40.50.2300">
    <property type="match status" value="1"/>
</dbReference>
<evidence type="ECO:0000313" key="11">
    <source>
        <dbReference type="Proteomes" id="UP000714380"/>
    </source>
</evidence>
<name>A0ABS7ZTH3_9GAMM</name>
<gene>
    <name evidence="10" type="ORF">I9W95_12600</name>
</gene>
<feature type="transmembrane region" description="Helical" evidence="7">
    <location>
        <begin position="345"/>
        <end position="366"/>
    </location>
</feature>
<dbReference type="CDD" id="cd00082">
    <property type="entry name" value="HisKA"/>
    <property type="match status" value="1"/>
</dbReference>
<feature type="transmembrane region" description="Helical" evidence="7">
    <location>
        <begin position="254"/>
        <end position="274"/>
    </location>
</feature>
<feature type="domain" description="Response regulatory" evidence="9">
    <location>
        <begin position="682"/>
        <end position="802"/>
    </location>
</feature>
<feature type="transmembrane region" description="Helical" evidence="7">
    <location>
        <begin position="226"/>
        <end position="248"/>
    </location>
</feature>
<dbReference type="SMART" id="SM00387">
    <property type="entry name" value="HATPase_c"/>
    <property type="match status" value="1"/>
</dbReference>
<dbReference type="PRINTS" id="PR00344">
    <property type="entry name" value="BCTRLSENSOR"/>
</dbReference>
<evidence type="ECO:0000256" key="7">
    <source>
        <dbReference type="SAM" id="Phobius"/>
    </source>
</evidence>
<dbReference type="InterPro" id="IPR011622">
    <property type="entry name" value="7TMR_DISM_rcpt_extracell_dom2"/>
</dbReference>
<evidence type="ECO:0000256" key="5">
    <source>
        <dbReference type="ARBA" id="ARBA00022777"/>
    </source>
</evidence>
<evidence type="ECO:0000313" key="10">
    <source>
        <dbReference type="EMBL" id="MCA6064448.1"/>
    </source>
</evidence>
<dbReference type="PROSITE" id="PS50110">
    <property type="entry name" value="RESPONSE_REGULATORY"/>
    <property type="match status" value="1"/>
</dbReference>
<dbReference type="Pfam" id="PF07696">
    <property type="entry name" value="7TMR-DISMED2"/>
    <property type="match status" value="1"/>
</dbReference>
<dbReference type="Proteomes" id="UP000714380">
    <property type="component" value="Unassembled WGS sequence"/>
</dbReference>
<keyword evidence="3 6" id="KW-0597">Phosphoprotein</keyword>
<feature type="modified residue" description="4-aspartylphosphate" evidence="6">
    <location>
        <position position="734"/>
    </location>
</feature>
<keyword evidence="7" id="KW-1133">Transmembrane helix</keyword>
<dbReference type="SUPFAM" id="SSF52172">
    <property type="entry name" value="CheY-like"/>
    <property type="match status" value="1"/>
</dbReference>
<dbReference type="Gene3D" id="2.60.40.2380">
    <property type="match status" value="1"/>
</dbReference>
<feature type="domain" description="Histidine kinase" evidence="8">
    <location>
        <begin position="436"/>
        <end position="655"/>
    </location>
</feature>
<dbReference type="InterPro" id="IPR001789">
    <property type="entry name" value="Sig_transdc_resp-reg_receiver"/>
</dbReference>
<dbReference type="EMBL" id="JAEDAH010000078">
    <property type="protein sequence ID" value="MCA6064448.1"/>
    <property type="molecule type" value="Genomic_DNA"/>
</dbReference>
<dbReference type="PANTHER" id="PTHR43047:SF64">
    <property type="entry name" value="HISTIDINE KINASE CONTAINING CHEY-HOMOLOGOUS RECEIVER DOMAIN AND PAS DOMAIN-RELATED"/>
    <property type="match status" value="1"/>
</dbReference>
<sequence>MKQRDLAAFIVMLGLALFVVCLPSRALAGPTVGVVTLSDQITHNSSDGKLLYVEDPLGQWSLPYILSENIQFSPYPKSVFNEGFTSSSYWLKMEIDGSASSKHHWLMEINYPLLDVINIFILSQDEELLASYELGDLKAFHERSFTHRNFVIPMDFDQQSKQLMYINVHTTSSMQVPLNFWEANHFIEQRSTEQYGLGLYYGMMLVMFLYNFFLWTSIRDNDYLHYIGYIAAFAGLQLATSGLGYQFIWAGSPWFEQIAVPLTIGLVGVFGTTFTRGFLQTRIHHRYADFSLKLCLVLSALICVSSVVFDIATVMSTGKFVVVIFLVTVFYASAAMLMKGQREARFFLAAWVALIVGGMITISMMLGHLPNNLWTTHASKIGSGIEIVLLSFALADRIKILQRAKLHAESLVKKELEERAERLAESNRLKNDFLATISHEFRTPLNGILGSLELAREERGNQLLSSLQDARSSASDMLELVDNVLTYTELQAGNRILSPETTELSPMIRTTVDFVRQRCDAKNLEFELKLLPGLPNHIRADIKCIRHAVKALLENAIKFTEHGKVSVSVGLNRLNERPCLEISITDTGIGMTATELERVQEYFGQADSSMQRQYQGLGIGLSLVRAVCHVMEGQITIDSTKHQGSTINLRLPVQPLGNSEVRLVRDRPETVHITPIEHIRGRALIVEDNTVNQRVLSSMLNKLQLQVDVADNGEKALEILNGPRQYHYDMIFMDCQMPVMDGFEATRRIRSASIAEKDCPVIAVTANAMSGDEQRCLDAGMNDYLSKPVAMEKIRTMVVKWMPEEKLRGQAPTGASGQQSV</sequence>